<organism evidence="1 2">
    <name type="scientific">Pseudomonas monteilii</name>
    <dbReference type="NCBI Taxonomy" id="76759"/>
    <lineage>
        <taxon>Bacteria</taxon>
        <taxon>Pseudomonadati</taxon>
        <taxon>Pseudomonadota</taxon>
        <taxon>Gammaproteobacteria</taxon>
        <taxon>Pseudomonadales</taxon>
        <taxon>Pseudomonadaceae</taxon>
        <taxon>Pseudomonas</taxon>
    </lineage>
</organism>
<evidence type="ECO:0000313" key="1">
    <source>
        <dbReference type="EMBL" id="PKI24531.1"/>
    </source>
</evidence>
<dbReference type="EMBL" id="PJCG01000011">
    <property type="protein sequence ID" value="PKI24531.1"/>
    <property type="molecule type" value="Genomic_DNA"/>
</dbReference>
<protein>
    <submittedName>
        <fullName evidence="1">Uncharacterized protein</fullName>
    </submittedName>
</protein>
<dbReference type="AlphaFoldDB" id="A0A2N1IUX9"/>
<gene>
    <name evidence="1" type="ORF">CXB65_09865</name>
</gene>
<reference evidence="1 2" key="1">
    <citation type="submission" date="2017-12" db="EMBL/GenBank/DDBJ databases">
        <title>Isolation and characterization of an aerobic denitrifying Pseudomonas monteilii CY06 from aquaculture ponds.</title>
        <authorList>
            <person name="Ma Q."/>
            <person name="Cai Y."/>
            <person name="He Z."/>
        </authorList>
    </citation>
    <scope>NUCLEOTIDE SEQUENCE [LARGE SCALE GENOMIC DNA]</scope>
    <source>
        <strain evidence="1 2">CY06</strain>
    </source>
</reference>
<dbReference type="RefSeq" id="WP_021784081.1">
    <property type="nucleotide sequence ID" value="NZ_KK214944.1"/>
</dbReference>
<dbReference type="Proteomes" id="UP000233399">
    <property type="component" value="Unassembled WGS sequence"/>
</dbReference>
<proteinExistence type="predicted"/>
<evidence type="ECO:0000313" key="2">
    <source>
        <dbReference type="Proteomes" id="UP000233399"/>
    </source>
</evidence>
<comment type="caution">
    <text evidence="1">The sequence shown here is derived from an EMBL/GenBank/DDBJ whole genome shotgun (WGS) entry which is preliminary data.</text>
</comment>
<accession>A0A2N1IUX9</accession>
<name>A0A2N1IUX9_9PSED</name>
<sequence length="124" mass="14243">MRIGSLDDLKCKIQQDSFFEDVVSSVNDWNEALDRRDDDVFDSVWNDAFEELKNLEYSSESDEKAVSEIREYVFKKIYELVRSPDVAGYISDDIGLVAESISKSCSIEWVGKLFDIYCAGEFPN</sequence>